<organism evidence="1 2">
    <name type="scientific">Streptomyces orinoci</name>
    <name type="common">Streptoverticillium orinoci</name>
    <dbReference type="NCBI Taxonomy" id="67339"/>
    <lineage>
        <taxon>Bacteria</taxon>
        <taxon>Bacillati</taxon>
        <taxon>Actinomycetota</taxon>
        <taxon>Actinomycetes</taxon>
        <taxon>Kitasatosporales</taxon>
        <taxon>Streptomycetaceae</taxon>
        <taxon>Streptomyces</taxon>
    </lineage>
</organism>
<dbReference type="Proteomes" id="UP001552594">
    <property type="component" value="Unassembled WGS sequence"/>
</dbReference>
<dbReference type="RefSeq" id="WP_109282171.1">
    <property type="nucleotide sequence ID" value="NZ_JBFAUK010000017.1"/>
</dbReference>
<protein>
    <submittedName>
        <fullName evidence="1">Uncharacterized protein</fullName>
    </submittedName>
</protein>
<keyword evidence="2" id="KW-1185">Reference proteome</keyword>
<comment type="caution">
    <text evidence="1">The sequence shown here is derived from an EMBL/GenBank/DDBJ whole genome shotgun (WGS) entry which is preliminary data.</text>
</comment>
<accession>A0ABV3K1B3</accession>
<gene>
    <name evidence="1" type="ORF">AB0L16_20950</name>
</gene>
<evidence type="ECO:0000313" key="1">
    <source>
        <dbReference type="EMBL" id="MEV5508879.1"/>
    </source>
</evidence>
<name>A0ABV3K1B3_STRON</name>
<evidence type="ECO:0000313" key="2">
    <source>
        <dbReference type="Proteomes" id="UP001552594"/>
    </source>
</evidence>
<reference evidence="1 2" key="1">
    <citation type="submission" date="2024-06" db="EMBL/GenBank/DDBJ databases">
        <title>The Natural Products Discovery Center: Release of the First 8490 Sequenced Strains for Exploring Actinobacteria Biosynthetic Diversity.</title>
        <authorList>
            <person name="Kalkreuter E."/>
            <person name="Kautsar S.A."/>
            <person name="Yang D."/>
            <person name="Bader C.D."/>
            <person name="Teijaro C.N."/>
            <person name="Fluegel L."/>
            <person name="Davis C.M."/>
            <person name="Simpson J.R."/>
            <person name="Lauterbach L."/>
            <person name="Steele A.D."/>
            <person name="Gui C."/>
            <person name="Meng S."/>
            <person name="Li G."/>
            <person name="Viehrig K."/>
            <person name="Ye F."/>
            <person name="Su P."/>
            <person name="Kiefer A.F."/>
            <person name="Nichols A."/>
            <person name="Cepeda A.J."/>
            <person name="Yan W."/>
            <person name="Fan B."/>
            <person name="Jiang Y."/>
            <person name="Adhikari A."/>
            <person name="Zheng C.-J."/>
            <person name="Schuster L."/>
            <person name="Cowan T.M."/>
            <person name="Smanski M.J."/>
            <person name="Chevrette M.G."/>
            <person name="De Carvalho L.P.S."/>
            <person name="Shen B."/>
        </authorList>
    </citation>
    <scope>NUCLEOTIDE SEQUENCE [LARGE SCALE GENOMIC DNA]</scope>
    <source>
        <strain evidence="1 2">NPDC052347</strain>
    </source>
</reference>
<dbReference type="EMBL" id="JBFAUK010000017">
    <property type="protein sequence ID" value="MEV5508879.1"/>
    <property type="molecule type" value="Genomic_DNA"/>
</dbReference>
<sequence>MQDSADNFRTTFIFGAPNETPRGWELSLEHFAAALLRRDPDAFTHMMSSPLLGDMLTFTFRTSEGEREGNAGPDPDGVGLNDCTAGEAAEFAQWLRQEIVPPGASIDFNIRPAAEVDLPNRRLSDPVNAEVVLSELLAYVRDILAAQERGEM</sequence>
<proteinExistence type="predicted"/>